<evidence type="ECO:0000313" key="5">
    <source>
        <dbReference type="EMBL" id="MBK1787953.1"/>
    </source>
</evidence>
<dbReference type="SMART" id="SM00346">
    <property type="entry name" value="HTH_ICLR"/>
    <property type="match status" value="1"/>
</dbReference>
<dbReference type="InterPro" id="IPR036388">
    <property type="entry name" value="WH-like_DNA-bd_sf"/>
</dbReference>
<dbReference type="InterPro" id="IPR014757">
    <property type="entry name" value="Tscrpt_reg_IclR_C"/>
</dbReference>
<dbReference type="GO" id="GO:0003700">
    <property type="term" value="F:DNA-binding transcription factor activity"/>
    <property type="evidence" value="ECO:0007669"/>
    <property type="project" value="TreeGrafter"/>
</dbReference>
<proteinExistence type="predicted"/>
<keyword evidence="1" id="KW-0805">Transcription regulation</keyword>
<dbReference type="Gene3D" id="3.30.450.40">
    <property type="match status" value="1"/>
</dbReference>
<protein>
    <submittedName>
        <fullName evidence="5">IclR family transcriptional regulator</fullName>
    </submittedName>
</protein>
<accession>A0A934QWW2</accession>
<reference evidence="5" key="1">
    <citation type="submission" date="2020-12" db="EMBL/GenBank/DDBJ databases">
        <title>Prauserella sp. ASG 168, a novel actinomycete isolated from cave rock.</title>
        <authorList>
            <person name="Suriyachadkun C."/>
        </authorList>
    </citation>
    <scope>NUCLEOTIDE SEQUENCE</scope>
    <source>
        <strain evidence="5">ASG 168</strain>
    </source>
</reference>
<dbReference type="AlphaFoldDB" id="A0A934QWW2"/>
<gene>
    <name evidence="5" type="ORF">JHE00_26785</name>
</gene>
<comment type="caution">
    <text evidence="5">The sequence shown here is derived from an EMBL/GenBank/DDBJ whole genome shotgun (WGS) entry which is preliminary data.</text>
</comment>
<name>A0A934QWW2_9PSEU</name>
<sequence length="252" mass="26439">MIARVSLVFGAFRPEDEALGVREISRRTGLAASTVSRIVRELVEHKFLEQAGSEVRIGLRFFELGEQAATPHELRRLALASMSDLRGATRQTVHLAVLDGTEVVYVIKLRSRTAPPLGSRVGGRLPAHATGVGKALLAFAGTAVVDRVIAEGLTRLGPGTITSPARLREELAAIRESGIAYETEESGPGVECVAAPIRHRGGTPIAGLSISTRAGDSDVAALGPAVRTAAIALGRQAARMPGFGGAEWAGLR</sequence>
<keyword evidence="6" id="KW-1185">Reference proteome</keyword>
<dbReference type="RefSeq" id="WP_200323162.1">
    <property type="nucleotide sequence ID" value="NZ_JAENJH010000008.1"/>
</dbReference>
<dbReference type="InterPro" id="IPR036390">
    <property type="entry name" value="WH_DNA-bd_sf"/>
</dbReference>
<dbReference type="InterPro" id="IPR029016">
    <property type="entry name" value="GAF-like_dom_sf"/>
</dbReference>
<dbReference type="GO" id="GO:0003677">
    <property type="term" value="F:DNA binding"/>
    <property type="evidence" value="ECO:0007669"/>
    <property type="project" value="UniProtKB-KW"/>
</dbReference>
<dbReference type="Pfam" id="PF09339">
    <property type="entry name" value="HTH_IclR"/>
    <property type="match status" value="1"/>
</dbReference>
<feature type="domain" description="IclR-ED" evidence="4">
    <location>
        <begin position="60"/>
        <end position="239"/>
    </location>
</feature>
<evidence type="ECO:0000313" key="6">
    <source>
        <dbReference type="Proteomes" id="UP000635245"/>
    </source>
</evidence>
<keyword evidence="3" id="KW-0804">Transcription</keyword>
<dbReference type="PANTHER" id="PTHR30136">
    <property type="entry name" value="HELIX-TURN-HELIX TRANSCRIPTIONAL REGULATOR, ICLR FAMILY"/>
    <property type="match status" value="1"/>
</dbReference>
<dbReference type="InterPro" id="IPR050707">
    <property type="entry name" value="HTH_MetabolicPath_Reg"/>
</dbReference>
<keyword evidence="2" id="KW-0238">DNA-binding</keyword>
<evidence type="ECO:0000256" key="1">
    <source>
        <dbReference type="ARBA" id="ARBA00023015"/>
    </source>
</evidence>
<organism evidence="5 6">
    <name type="scientific">Prauserella cavernicola</name>
    <dbReference type="NCBI Taxonomy" id="2800127"/>
    <lineage>
        <taxon>Bacteria</taxon>
        <taxon>Bacillati</taxon>
        <taxon>Actinomycetota</taxon>
        <taxon>Actinomycetes</taxon>
        <taxon>Pseudonocardiales</taxon>
        <taxon>Pseudonocardiaceae</taxon>
        <taxon>Prauserella</taxon>
    </lineage>
</organism>
<dbReference type="SUPFAM" id="SSF55781">
    <property type="entry name" value="GAF domain-like"/>
    <property type="match status" value="1"/>
</dbReference>
<evidence type="ECO:0000256" key="3">
    <source>
        <dbReference type="ARBA" id="ARBA00023163"/>
    </source>
</evidence>
<dbReference type="GO" id="GO:0045892">
    <property type="term" value="P:negative regulation of DNA-templated transcription"/>
    <property type="evidence" value="ECO:0007669"/>
    <property type="project" value="TreeGrafter"/>
</dbReference>
<evidence type="ECO:0000256" key="2">
    <source>
        <dbReference type="ARBA" id="ARBA00023125"/>
    </source>
</evidence>
<dbReference type="Gene3D" id="1.10.10.10">
    <property type="entry name" value="Winged helix-like DNA-binding domain superfamily/Winged helix DNA-binding domain"/>
    <property type="match status" value="1"/>
</dbReference>
<evidence type="ECO:0000259" key="4">
    <source>
        <dbReference type="PROSITE" id="PS51078"/>
    </source>
</evidence>
<dbReference type="SUPFAM" id="SSF46785">
    <property type="entry name" value="Winged helix' DNA-binding domain"/>
    <property type="match status" value="1"/>
</dbReference>
<dbReference type="Proteomes" id="UP000635245">
    <property type="component" value="Unassembled WGS sequence"/>
</dbReference>
<dbReference type="InterPro" id="IPR005471">
    <property type="entry name" value="Tscrpt_reg_IclR_N"/>
</dbReference>
<dbReference type="PROSITE" id="PS51078">
    <property type="entry name" value="ICLR_ED"/>
    <property type="match status" value="1"/>
</dbReference>
<dbReference type="PANTHER" id="PTHR30136:SF24">
    <property type="entry name" value="HTH-TYPE TRANSCRIPTIONAL REPRESSOR ALLR"/>
    <property type="match status" value="1"/>
</dbReference>
<dbReference type="EMBL" id="JAENJH010000008">
    <property type="protein sequence ID" value="MBK1787953.1"/>
    <property type="molecule type" value="Genomic_DNA"/>
</dbReference>
<dbReference type="Pfam" id="PF01614">
    <property type="entry name" value="IclR_C"/>
    <property type="match status" value="1"/>
</dbReference>